<protein>
    <submittedName>
        <fullName evidence="1">Glycosyl transferase</fullName>
    </submittedName>
</protein>
<organism evidence="1 2">
    <name type="scientific">Rhodocytophaga rosea</name>
    <dbReference type="NCBI Taxonomy" id="2704465"/>
    <lineage>
        <taxon>Bacteria</taxon>
        <taxon>Pseudomonadati</taxon>
        <taxon>Bacteroidota</taxon>
        <taxon>Cytophagia</taxon>
        <taxon>Cytophagales</taxon>
        <taxon>Rhodocytophagaceae</taxon>
        <taxon>Rhodocytophaga</taxon>
    </lineage>
</organism>
<keyword evidence="2" id="KW-1185">Reference proteome</keyword>
<dbReference type="Proteomes" id="UP000480178">
    <property type="component" value="Chromosome"/>
</dbReference>
<dbReference type="KEGG" id="rhoz:GXP67_23655"/>
<keyword evidence="1" id="KW-0808">Transferase</keyword>
<dbReference type="Gene3D" id="3.40.50.2000">
    <property type="entry name" value="Glycogen Phosphorylase B"/>
    <property type="match status" value="1"/>
</dbReference>
<dbReference type="GO" id="GO:0016740">
    <property type="term" value="F:transferase activity"/>
    <property type="evidence" value="ECO:0007669"/>
    <property type="project" value="UniProtKB-KW"/>
</dbReference>
<dbReference type="RefSeq" id="WP_162445412.1">
    <property type="nucleotide sequence ID" value="NZ_CP048222.1"/>
</dbReference>
<dbReference type="EMBL" id="CP048222">
    <property type="protein sequence ID" value="QHT69423.1"/>
    <property type="molecule type" value="Genomic_DNA"/>
</dbReference>
<name>A0A6C0GP77_9BACT</name>
<dbReference type="AlphaFoldDB" id="A0A6C0GP77"/>
<evidence type="ECO:0000313" key="2">
    <source>
        <dbReference type="Proteomes" id="UP000480178"/>
    </source>
</evidence>
<evidence type="ECO:0000313" key="1">
    <source>
        <dbReference type="EMBL" id="QHT69423.1"/>
    </source>
</evidence>
<gene>
    <name evidence="1" type="ORF">GXP67_23655</name>
</gene>
<accession>A0A6C0GP77</accession>
<reference evidence="1 2" key="1">
    <citation type="submission" date="2020-01" db="EMBL/GenBank/DDBJ databases">
        <authorList>
            <person name="Kim M.K."/>
        </authorList>
    </citation>
    <scope>NUCLEOTIDE SEQUENCE [LARGE SCALE GENOMIC DNA]</scope>
    <source>
        <strain evidence="1 2">172606-1</strain>
    </source>
</reference>
<dbReference type="Pfam" id="PF13528">
    <property type="entry name" value="Glyco_trans_1_3"/>
    <property type="match status" value="1"/>
</dbReference>
<proteinExistence type="predicted"/>
<sequence>MKILYAIQGTGNGHLSRARDIIPILEKKGELDVLISGTQADVSLDYPIKYRFNGLSFVFGKKGGVDFKKTFLQADTRKFYKEIARLPLEGYGLIISDFEPVSAWACKVKRKLCIGLSHQSAVLSPNAPKPEKDDKLGRLILKNYAPVNVQYGFHFNHFDSATFTPVIRRQIRQLEVSDQGHYTVYLPAYDDERLYNILSQFKQVKWQVFSKHNKNAFQLGNVSIQPLSNEAFIQSMASCTGILCGAGFETPAEALFLKKKLMVIPMKNQYEQQCNAAALKQMGVPVIKKLHLKYAPLIYDWLEQGQIIPVDYPDMTEQIIDQIIHTHYTPAIPSIDYMWEQSYKLIPSK</sequence>